<dbReference type="Gene3D" id="2.60.40.10">
    <property type="entry name" value="Immunoglobulins"/>
    <property type="match status" value="2"/>
</dbReference>
<feature type="transmembrane region" description="Helical" evidence="8">
    <location>
        <begin position="1634"/>
        <end position="1654"/>
    </location>
</feature>
<dbReference type="PROSITE" id="PS50847">
    <property type="entry name" value="GRAM_POS_ANCHORING"/>
    <property type="match status" value="1"/>
</dbReference>
<evidence type="ECO:0000256" key="1">
    <source>
        <dbReference type="ARBA" id="ARBA00004613"/>
    </source>
</evidence>
<keyword evidence="8" id="KW-0472">Membrane</keyword>
<evidence type="ECO:0000256" key="3">
    <source>
        <dbReference type="ARBA" id="ARBA00022512"/>
    </source>
</evidence>
<comment type="similarity">
    <text evidence="2">Belongs to the serine-aspartate repeat-containing protein (SDr) family.</text>
</comment>
<dbReference type="SUPFAM" id="SSF49478">
    <property type="entry name" value="Cna protein B-type domain"/>
    <property type="match status" value="1"/>
</dbReference>
<keyword evidence="8" id="KW-1133">Transmembrane helix</keyword>
<comment type="caution">
    <text evidence="10">The sequence shown here is derived from an EMBL/GenBank/DDBJ whole genome shotgun (WGS) entry which is preliminary data.</text>
</comment>
<evidence type="ECO:0000256" key="4">
    <source>
        <dbReference type="ARBA" id="ARBA00022525"/>
    </source>
</evidence>
<gene>
    <name evidence="10" type="ORF">BHF68_07970</name>
</gene>
<keyword evidence="8" id="KW-0812">Transmembrane</keyword>
<keyword evidence="4" id="KW-0964">Secreted</keyword>
<dbReference type="Gene3D" id="2.60.40.1140">
    <property type="entry name" value="Collagen-binding surface protein Cna, B-type domain"/>
    <property type="match status" value="3"/>
</dbReference>
<dbReference type="PANTHER" id="PTHR36108">
    <property type="entry name" value="COLOSSIN-B-RELATED"/>
    <property type="match status" value="1"/>
</dbReference>
<dbReference type="InterPro" id="IPR041033">
    <property type="entry name" value="SpaA_PFL_dom_1"/>
</dbReference>
<dbReference type="EMBL" id="MIJE01000031">
    <property type="protein sequence ID" value="OEF96573.1"/>
    <property type="molecule type" value="Genomic_DNA"/>
</dbReference>
<evidence type="ECO:0000256" key="8">
    <source>
        <dbReference type="SAM" id="Phobius"/>
    </source>
</evidence>
<dbReference type="InterPro" id="IPR033764">
    <property type="entry name" value="Sdr_B"/>
</dbReference>
<evidence type="ECO:0000256" key="5">
    <source>
        <dbReference type="ARBA" id="ARBA00022729"/>
    </source>
</evidence>
<dbReference type="OrthoDB" id="283370at2"/>
<comment type="subcellular location">
    <subcellularLocation>
        <location evidence="1">Secreted</location>
    </subcellularLocation>
</comment>
<dbReference type="STRING" id="766136.BHF68_07970"/>
<sequence>MISRYKVLSRVMREKARRQYRNKHRYVATLIIMLMMFSSFVPTFQHSVYSSGTGVYDKLMDFESTVQQNGTVIEEGETLDSGDPVNVVVSFRVPVQGDVDTAEISDGDQIVKGDSVSFQLALGFTLTSGAGPFSLEFGGVTIGTLSLTTDPVTRTSTVTIDFDGDDEVYDGTWNTVICTFNATLAYDGSGGNDSVGDHFVQLLGKEFTVNIPPLPVEITGSKSGERDGQFIDWIVEVTAKQGDDDYDLDGYRFSDVLTNVGTYVEDSFRIGESANYNDATAVLDGEVLDDGNLSYVFPAGNVGTRYIFFRTQIGDDVFYDNGNKTITNTARVFDGVEEKWSGSGSVSFNIEWINKEATDINVNYVANTAELTWVITANNLGASLNDVVITDVLDSKLIFDSAEGFTWDGADWVSAGTWSSVPAGGEYDFGNISTPIQLKITAVVDTDDYNIGHTVQTINNQASISWAGYSGPGNGIGTGNVSVGIGQNPISKSAGTYNQSTHTIPWTVTVGQSDVAVNLRVLDLLVYGSSGFDVNATYTVVGNEGAGLKHVTAGNIANLTPRYNQKYRSGSFATSDGLEVVVYTLQDELGNDVADLLVVTGGGGAEIDASTSKTFTYDTIVTNPDIYAAANGNTTIYNTASLFSANQLLNSRTANVQARSHMLSKDMLTVANASDPDGNKNTNAAGNSSGFNYIDKTVVFRLHINANDIAGGATNGITAVPGTTLGAITVTDTLPAGWEFIEIETGKNFLIYEGTGHSNGNIDAGGVPSNLSFISDDFSTPGEATFTFSSLDNPYVILLKAQPTSQTVEGFFNDNKNTTVTNNVSLSAENGITSTTATQNVTINSTILSKDSPTVSDGTLTWTVEYKPYGIEFPGTIIEDTIPVGMELRTDADGVVDITDNNISAIELNLNANGSYSDGAVVPLTLGGNIHYDNATRILSFDIPDTAKAYRLTYKTDITGNSGTTLTNSVRLTNSSATPSAIEENYTVSSADVTATMNKSGWVEITKLDGNSDPLAGAVFEMLNASGQTVLRSGTTDSNGKLFLRGLPVGTYILKEVSAPAGYNLIADEYTVVVNSDNTPMASIDGSTGSDSNKITVTNYLTGTVGSIEIQKNLAGNAASTTKEFDFEITVTGLADDTYAYVGSGGKANGNLTFAGEKATFTLKGGEGITILNLPKDLDYEVSEADYSADGYSTTKSNETGTIVADATQTVSFTNTRNTGSLEIKKNLAGNAASTTKDFEFEITISGLVDGDYAYVGSGGKASGSLTFTNEIAEVILRGGEGIIISDLLEGLSYTVSEADYSAEGYSTTKSNETGTIVADATQTVSFTNTRNTGSLEINKNLAGNAASATKEFEFEITISGLADGDYAYVGSGGKASGSLTFTDEIADVILRGGEGITIPDLLEGLSFAVSEADYSAEGYSTTKSNETGTIVADQTITVTFTNTRNVFSGGGGGFVQPPQPVEPEPIVPEQVQPPEQEPPEPNVPTQEQPLDPSVVPEEPAQTVPEGSIETPPQPETPSAQIEGLIWLDLNQDGVIDDNEIGIDGVVINVYSSVGELVATTVTTTKDGVPGYYSTDNLPLGEYTIKAVLPGTNTEVVISSMVVLDASNNIARVDAPVIEYEGIYVLPKTGESRAILPTLGLLLIVFAVFSLVLIKRKERIDIKQF</sequence>
<dbReference type="SUPFAM" id="SSF49401">
    <property type="entry name" value="Bacterial adhesins"/>
    <property type="match status" value="2"/>
</dbReference>
<dbReference type="RefSeq" id="WP_069643582.1">
    <property type="nucleotide sequence ID" value="NZ_MIJE01000031.1"/>
</dbReference>
<dbReference type="Proteomes" id="UP000094296">
    <property type="component" value="Unassembled WGS sequence"/>
</dbReference>
<dbReference type="Pfam" id="PF17210">
    <property type="entry name" value="SdrD_B"/>
    <property type="match status" value="1"/>
</dbReference>
<dbReference type="Pfam" id="PF24547">
    <property type="entry name" value="DUF7601"/>
    <property type="match status" value="3"/>
</dbReference>
<evidence type="ECO:0000256" key="6">
    <source>
        <dbReference type="ARBA" id="ARBA00023088"/>
    </source>
</evidence>
<dbReference type="GO" id="GO:0005576">
    <property type="term" value="C:extracellular region"/>
    <property type="evidence" value="ECO:0007669"/>
    <property type="project" value="UniProtKB-SubCell"/>
</dbReference>
<feature type="compositionally biased region" description="Pro residues" evidence="7">
    <location>
        <begin position="1458"/>
        <end position="1467"/>
    </location>
</feature>
<dbReference type="InterPro" id="IPR019931">
    <property type="entry name" value="LPXTG_anchor"/>
</dbReference>
<dbReference type="Gene3D" id="2.60.40.740">
    <property type="match status" value="1"/>
</dbReference>
<feature type="transmembrane region" description="Helical" evidence="8">
    <location>
        <begin position="26"/>
        <end position="44"/>
    </location>
</feature>
<name>A0A1E5G101_9FIRM</name>
<organism evidence="10 11">
    <name type="scientific">Desulfuribacillus alkaliarsenatis</name>
    <dbReference type="NCBI Taxonomy" id="766136"/>
    <lineage>
        <taxon>Bacteria</taxon>
        <taxon>Bacillati</taxon>
        <taxon>Bacillota</taxon>
        <taxon>Desulfuribacillia</taxon>
        <taxon>Desulfuribacillales</taxon>
        <taxon>Desulfuribacillaceae</taxon>
        <taxon>Desulfuribacillus</taxon>
    </lineage>
</organism>
<keyword evidence="3" id="KW-0134">Cell wall</keyword>
<dbReference type="Pfam" id="PF17802">
    <property type="entry name" value="SpaA"/>
    <property type="match status" value="1"/>
</dbReference>
<evidence type="ECO:0000313" key="11">
    <source>
        <dbReference type="Proteomes" id="UP000094296"/>
    </source>
</evidence>
<accession>A0A1E5G101</accession>
<evidence type="ECO:0000256" key="7">
    <source>
        <dbReference type="SAM" id="MobiDB-lite"/>
    </source>
</evidence>
<proteinExistence type="inferred from homology"/>
<dbReference type="InterPro" id="IPR008966">
    <property type="entry name" value="Adhesion_dom_sf"/>
</dbReference>
<dbReference type="SUPFAM" id="SSF117074">
    <property type="entry name" value="Hypothetical protein PA1324"/>
    <property type="match status" value="1"/>
</dbReference>
<evidence type="ECO:0000256" key="2">
    <source>
        <dbReference type="ARBA" id="ARBA00007257"/>
    </source>
</evidence>
<feature type="region of interest" description="Disordered" evidence="7">
    <location>
        <begin position="1449"/>
        <end position="1518"/>
    </location>
</feature>
<reference evidence="10 11" key="1">
    <citation type="submission" date="2016-09" db="EMBL/GenBank/DDBJ databases">
        <title>Draft genome sequence for the type strain of Desulfuribacillus alkaliarsenatis AHT28, an obligately anaerobic, sulfidogenic bacterium isolated from Russian soda lake sediments.</title>
        <authorList>
            <person name="Abin C.A."/>
            <person name="Hollibaugh J.T."/>
        </authorList>
    </citation>
    <scope>NUCLEOTIDE SEQUENCE [LARGE SCALE GENOMIC DNA]</scope>
    <source>
        <strain evidence="10 11">AHT28</strain>
    </source>
</reference>
<dbReference type="InterPro" id="IPR055382">
    <property type="entry name" value="DUF7601"/>
</dbReference>
<keyword evidence="11" id="KW-1185">Reference proteome</keyword>
<dbReference type="InterPro" id="IPR013783">
    <property type="entry name" value="Ig-like_fold"/>
</dbReference>
<evidence type="ECO:0000259" key="9">
    <source>
        <dbReference type="PROSITE" id="PS50847"/>
    </source>
</evidence>
<keyword evidence="5" id="KW-0732">Signal</keyword>
<dbReference type="PANTHER" id="PTHR36108:SF13">
    <property type="entry name" value="COLOSSIN-B-RELATED"/>
    <property type="match status" value="1"/>
</dbReference>
<keyword evidence="6" id="KW-0572">Peptidoglycan-anchor</keyword>
<feature type="domain" description="Gram-positive cocci surface proteins LPxTG" evidence="9">
    <location>
        <begin position="1626"/>
        <end position="1664"/>
    </location>
</feature>
<protein>
    <recommendedName>
        <fullName evidence="9">Gram-positive cocci surface proteins LPxTG domain-containing protein</fullName>
    </recommendedName>
</protein>
<dbReference type="NCBIfam" id="TIGR01167">
    <property type="entry name" value="LPXTG_anchor"/>
    <property type="match status" value="1"/>
</dbReference>
<evidence type="ECO:0000313" key="10">
    <source>
        <dbReference type="EMBL" id="OEF96573.1"/>
    </source>
</evidence>